<dbReference type="EMBL" id="NFII01000011">
    <property type="protein sequence ID" value="OUO00506.1"/>
    <property type="molecule type" value="Genomic_DNA"/>
</dbReference>
<comment type="caution">
    <text evidence="1">The sequence shown here is derived from an EMBL/GenBank/DDBJ whole genome shotgun (WGS) entry which is preliminary data.</text>
</comment>
<dbReference type="RefSeq" id="WP_087426464.1">
    <property type="nucleotide sequence ID" value="NZ_CABIZW010000001.1"/>
</dbReference>
<sequence length="164" mass="18553">MIIDYKSFTGLLSVGINPDTGAPSITRDAELDKIESYISVYEQEYLILILGEDMCKAFTDYLNSKDDSVDNKWDRLFALLSEKYSPIACYIFFKYIADGNYSVTNVGTVTSADGDTVSPQVLQIRAWNDMVNMNKRVYQLLQGKEYAGICFNPCMLRKINCMGI</sequence>
<accession>A0A1Y3YRL3</accession>
<evidence type="ECO:0000313" key="1">
    <source>
        <dbReference type="EMBL" id="OUO00506.1"/>
    </source>
</evidence>
<evidence type="ECO:0000313" key="2">
    <source>
        <dbReference type="Proteomes" id="UP000195386"/>
    </source>
</evidence>
<reference evidence="2" key="1">
    <citation type="submission" date="2017-04" db="EMBL/GenBank/DDBJ databases">
        <title>Function of individual gut microbiota members based on whole genome sequencing of pure cultures obtained from chicken caecum.</title>
        <authorList>
            <person name="Medvecky M."/>
            <person name="Cejkova D."/>
            <person name="Polansky O."/>
            <person name="Karasova D."/>
            <person name="Kubasova T."/>
            <person name="Cizek A."/>
            <person name="Rychlik I."/>
        </authorList>
    </citation>
    <scope>NUCLEOTIDE SEQUENCE [LARGE SCALE GENOMIC DNA]</scope>
    <source>
        <strain evidence="2">An43</strain>
    </source>
</reference>
<dbReference type="AlphaFoldDB" id="A0A1Y3YRL3"/>
<dbReference type="Proteomes" id="UP000195386">
    <property type="component" value="Unassembled WGS sequence"/>
</dbReference>
<organism evidence="1 2">
    <name type="scientific">Bacteroides clarus</name>
    <dbReference type="NCBI Taxonomy" id="626929"/>
    <lineage>
        <taxon>Bacteria</taxon>
        <taxon>Pseudomonadati</taxon>
        <taxon>Bacteroidota</taxon>
        <taxon>Bacteroidia</taxon>
        <taxon>Bacteroidales</taxon>
        <taxon>Bacteroidaceae</taxon>
        <taxon>Bacteroides</taxon>
    </lineage>
</organism>
<proteinExistence type="predicted"/>
<name>A0A1Y3YRL3_9BACE</name>
<protein>
    <submittedName>
        <fullName evidence="1">Uncharacterized protein</fullName>
    </submittedName>
</protein>
<gene>
    <name evidence="1" type="ORF">B5F97_12280</name>
</gene>